<gene>
    <name evidence="2" type="ordered locus">Clocel_0744</name>
</gene>
<accession>D9SSB8</accession>
<evidence type="ECO:0000313" key="2">
    <source>
        <dbReference type="EMBL" id="ADL50515.1"/>
    </source>
</evidence>
<keyword evidence="1" id="KW-0472">Membrane</keyword>
<proteinExistence type="predicted"/>
<organism evidence="2 3">
    <name type="scientific">Clostridium cellulovorans (strain ATCC 35296 / DSM 3052 / OCM 3 / 743B)</name>
    <dbReference type="NCBI Taxonomy" id="573061"/>
    <lineage>
        <taxon>Bacteria</taxon>
        <taxon>Bacillati</taxon>
        <taxon>Bacillota</taxon>
        <taxon>Clostridia</taxon>
        <taxon>Eubacteriales</taxon>
        <taxon>Clostridiaceae</taxon>
        <taxon>Clostridium</taxon>
    </lineage>
</organism>
<dbReference type="EMBL" id="CP002160">
    <property type="protein sequence ID" value="ADL50515.1"/>
    <property type="molecule type" value="Genomic_DNA"/>
</dbReference>
<dbReference type="STRING" id="573061.Clocel_0744"/>
<name>D9SSB8_CLOC7</name>
<dbReference type="KEGG" id="ccb:Clocel_0744"/>
<keyword evidence="1" id="KW-1133">Transmembrane helix</keyword>
<dbReference type="AlphaFoldDB" id="D9SSB8"/>
<feature type="transmembrane region" description="Helical" evidence="1">
    <location>
        <begin position="144"/>
        <end position="167"/>
    </location>
</feature>
<feature type="transmembrane region" description="Helical" evidence="1">
    <location>
        <begin position="207"/>
        <end position="227"/>
    </location>
</feature>
<protein>
    <submittedName>
        <fullName evidence="2">Uncharacterized protein</fullName>
    </submittedName>
</protein>
<dbReference type="HOGENOM" id="CLU_1203102_0_0_9"/>
<reference evidence="2 3" key="1">
    <citation type="submission" date="2010-08" db="EMBL/GenBank/DDBJ databases">
        <title>Complete sequence of Clostridium cellulovorans 743B.</title>
        <authorList>
            <consortium name="US DOE Joint Genome Institute"/>
            <person name="Lucas S."/>
            <person name="Copeland A."/>
            <person name="Lapidus A."/>
            <person name="Cheng J.-F."/>
            <person name="Bruce D."/>
            <person name="Goodwin L."/>
            <person name="Pitluck S."/>
            <person name="Chertkov O."/>
            <person name="Detter J.C."/>
            <person name="Han C."/>
            <person name="Tapia R."/>
            <person name="Land M."/>
            <person name="Hauser L."/>
            <person name="Chang Y.-J."/>
            <person name="Jeffries C."/>
            <person name="Kyrpides N."/>
            <person name="Ivanova N."/>
            <person name="Mikhailova N."/>
            <person name="Hemme C.L."/>
            <person name="Woyke T."/>
        </authorList>
    </citation>
    <scope>NUCLEOTIDE SEQUENCE [LARGE SCALE GENOMIC DNA]</scope>
    <source>
        <strain evidence="3">ATCC 35296 / DSM 3052 / OCM 3 / 743B</strain>
    </source>
</reference>
<dbReference type="Proteomes" id="UP000002730">
    <property type="component" value="Chromosome"/>
</dbReference>
<evidence type="ECO:0000313" key="3">
    <source>
        <dbReference type="Proteomes" id="UP000002730"/>
    </source>
</evidence>
<keyword evidence="3" id="KW-1185">Reference proteome</keyword>
<sequence>MYYWIILLIIYIVYITLKVKEKSFNRKADLMEKPFNIETLEKYCEDMFKFYNVNPIKIINNKYFSYNKAKNIITIRAMKEYNFLDTFICFHEIGHYISSKSKYIRIIDNILIILFMISRICLTPFLIIFGVYCVVKSYNPIPSNIYFFINILYLSISVIRIITIPFIEGRANYFAKKFFIGSGILSDYKKQEEPIKIIKTSCLIAQLNQMIICILYTYIVICLFYIVNVY</sequence>
<feature type="transmembrane region" description="Helical" evidence="1">
    <location>
        <begin position="110"/>
        <end position="132"/>
    </location>
</feature>
<keyword evidence="1" id="KW-0812">Transmembrane</keyword>
<evidence type="ECO:0000256" key="1">
    <source>
        <dbReference type="SAM" id="Phobius"/>
    </source>
</evidence>